<protein>
    <recommendedName>
        <fullName evidence="13">Olfactory receptor</fullName>
    </recommendedName>
</protein>
<accession>A0A5F8GTR1</accession>
<keyword evidence="8 12" id="KW-0297">G-protein coupled receptor</keyword>
<evidence type="ECO:0000256" key="2">
    <source>
        <dbReference type="ARBA" id="ARBA00010663"/>
    </source>
</evidence>
<evidence type="ECO:0000256" key="1">
    <source>
        <dbReference type="ARBA" id="ARBA00004651"/>
    </source>
</evidence>
<dbReference type="PANTHER" id="PTHR26453">
    <property type="entry name" value="OLFACTORY RECEPTOR"/>
    <property type="match status" value="1"/>
</dbReference>
<sequence>KEFLLSPIKMAGENLTVMMEFILLGFSDLPNLRGFLFGIFLVTYLSILIGNSLIIIITKVDAGLQTPMYFFLGNFSFLEICYTSVTLPRMLTNLWTQKRNISFLACSIQLCFLLILGNSECFLLGVMAYDRYVAICKPLNYPLIMNQKMCFQLLVGSWITGIPVQIALTYQIFSLPFCGSNKLNHVFCDIPPLLKLACGDTSMNEFSVYADAVLFAMVPFLLIVGSYVKIITTIFKLPSATGRHKAFSTCSSHLIVVGLFYGSGIIMYLRPKSSYSSGIDKVFSLFYTIVTPVFNPLIYSLRNKDVIAALRNLLTK</sequence>
<dbReference type="FunFam" id="1.20.1070.10:FF:000001">
    <property type="entry name" value="Olfactory receptor"/>
    <property type="match status" value="1"/>
</dbReference>
<evidence type="ECO:0000256" key="11">
    <source>
        <dbReference type="ARBA" id="ARBA00023224"/>
    </source>
</evidence>
<keyword evidence="11 12" id="KW-0807">Transducer</keyword>
<dbReference type="PROSITE" id="PS50262">
    <property type="entry name" value="G_PROTEIN_RECEP_F1_2"/>
    <property type="match status" value="1"/>
</dbReference>
<evidence type="ECO:0000313" key="16">
    <source>
        <dbReference type="Proteomes" id="UP000002280"/>
    </source>
</evidence>
<evidence type="ECO:0000256" key="9">
    <source>
        <dbReference type="ARBA" id="ARBA00023136"/>
    </source>
</evidence>
<dbReference type="Proteomes" id="UP000002280">
    <property type="component" value="Chromosome 5"/>
</dbReference>
<dbReference type="Pfam" id="PF13853">
    <property type="entry name" value="7tm_4"/>
    <property type="match status" value="1"/>
</dbReference>
<keyword evidence="9 13" id="KW-0472">Membrane</keyword>
<dbReference type="PRINTS" id="PR00245">
    <property type="entry name" value="OLFACTORYR"/>
</dbReference>
<reference evidence="15" key="2">
    <citation type="submission" date="2025-08" db="UniProtKB">
        <authorList>
            <consortium name="Ensembl"/>
        </authorList>
    </citation>
    <scope>IDENTIFICATION</scope>
</reference>
<evidence type="ECO:0000256" key="12">
    <source>
        <dbReference type="RuleBase" id="RU000688"/>
    </source>
</evidence>
<dbReference type="GO" id="GO:0005886">
    <property type="term" value="C:plasma membrane"/>
    <property type="evidence" value="ECO:0000318"/>
    <property type="project" value="GO_Central"/>
</dbReference>
<comment type="subcellular location">
    <subcellularLocation>
        <location evidence="1 13">Cell membrane</location>
        <topology evidence="1 13">Multi-pass membrane protein</topology>
    </subcellularLocation>
</comment>
<dbReference type="CDD" id="cd15225">
    <property type="entry name" value="7tmA_OR10A-like"/>
    <property type="match status" value="1"/>
</dbReference>
<gene>
    <name evidence="15" type="primary">LOC100021208</name>
</gene>
<dbReference type="GO" id="GO:0004930">
    <property type="term" value="F:G protein-coupled receptor activity"/>
    <property type="evidence" value="ECO:0007669"/>
    <property type="project" value="UniProtKB-KW"/>
</dbReference>
<feature type="transmembrane region" description="Helical" evidence="13">
    <location>
        <begin position="150"/>
        <end position="173"/>
    </location>
</feature>
<dbReference type="Gene3D" id="1.20.1070.10">
    <property type="entry name" value="Rhodopsin 7-helix transmembrane proteins"/>
    <property type="match status" value="1"/>
</dbReference>
<keyword evidence="7 13" id="KW-1133">Transmembrane helix</keyword>
<keyword evidence="5 12" id="KW-0812">Transmembrane</keyword>
<name>A0A5F8GTR1_MONDO</name>
<proteinExistence type="inferred from homology"/>
<keyword evidence="6 13" id="KW-0552">Olfaction</keyword>
<dbReference type="AlphaFoldDB" id="A0A5F8GTR1"/>
<evidence type="ECO:0000256" key="8">
    <source>
        <dbReference type="ARBA" id="ARBA00023040"/>
    </source>
</evidence>
<dbReference type="InterPro" id="IPR000725">
    <property type="entry name" value="Olfact_rcpt"/>
</dbReference>
<reference evidence="15 16" key="1">
    <citation type="journal article" date="2007" name="Nature">
        <title>Genome of the marsupial Monodelphis domestica reveals innovation in non-coding sequences.</title>
        <authorList>
            <person name="Mikkelsen T.S."/>
            <person name="Wakefield M.J."/>
            <person name="Aken B."/>
            <person name="Amemiya C.T."/>
            <person name="Chang J.L."/>
            <person name="Duke S."/>
            <person name="Garber M."/>
            <person name="Gentles A.J."/>
            <person name="Goodstadt L."/>
            <person name="Heger A."/>
            <person name="Jurka J."/>
            <person name="Kamal M."/>
            <person name="Mauceli E."/>
            <person name="Searle S.M."/>
            <person name="Sharpe T."/>
            <person name="Baker M.L."/>
            <person name="Batzer M.A."/>
            <person name="Benos P.V."/>
            <person name="Belov K."/>
            <person name="Clamp M."/>
            <person name="Cook A."/>
            <person name="Cuff J."/>
            <person name="Das R."/>
            <person name="Davidow L."/>
            <person name="Deakin J.E."/>
            <person name="Fazzari M.J."/>
            <person name="Glass J.L."/>
            <person name="Grabherr M."/>
            <person name="Greally J.M."/>
            <person name="Gu W."/>
            <person name="Hore T.A."/>
            <person name="Huttley G.A."/>
            <person name="Kleber M."/>
            <person name="Jirtle R.L."/>
            <person name="Koina E."/>
            <person name="Lee J.T."/>
            <person name="Mahony S."/>
            <person name="Marra M.A."/>
            <person name="Miller R.D."/>
            <person name="Nicholls R.D."/>
            <person name="Oda M."/>
            <person name="Papenfuss A.T."/>
            <person name="Parra Z.E."/>
            <person name="Pollock D.D."/>
            <person name="Ray D.A."/>
            <person name="Schein J.E."/>
            <person name="Speed T.P."/>
            <person name="Thompson K."/>
            <person name="VandeBerg J.L."/>
            <person name="Wade C.M."/>
            <person name="Walker J.A."/>
            <person name="Waters P.D."/>
            <person name="Webber C."/>
            <person name="Weidman J.R."/>
            <person name="Xie X."/>
            <person name="Zody M.C."/>
            <person name="Baldwin J."/>
            <person name="Abdouelleil A."/>
            <person name="Abdulkadir J."/>
            <person name="Abebe A."/>
            <person name="Abera B."/>
            <person name="Abreu J."/>
            <person name="Acer S.C."/>
            <person name="Aftuck L."/>
            <person name="Alexander A."/>
            <person name="An P."/>
            <person name="Anderson E."/>
            <person name="Anderson S."/>
            <person name="Arachi H."/>
            <person name="Azer M."/>
            <person name="Bachantsang P."/>
            <person name="Barry A."/>
            <person name="Bayul T."/>
            <person name="Berlin A."/>
            <person name="Bessette D."/>
            <person name="Bloom T."/>
            <person name="Bloom T."/>
            <person name="Boguslavskiy L."/>
            <person name="Bonnet C."/>
            <person name="Boukhgalter B."/>
            <person name="Bourzgui I."/>
            <person name="Brown A."/>
            <person name="Cahill P."/>
            <person name="Channer S."/>
            <person name="Cheshatsang Y."/>
            <person name="Chuda L."/>
            <person name="Citroen M."/>
            <person name="Collymore A."/>
            <person name="Cooke P."/>
            <person name="Costello M."/>
            <person name="D'Aco K."/>
            <person name="Daza R."/>
            <person name="De Haan G."/>
            <person name="DeGray S."/>
            <person name="DeMaso C."/>
            <person name="Dhargay N."/>
            <person name="Dooley K."/>
            <person name="Dooley E."/>
            <person name="Doricent M."/>
            <person name="Dorje P."/>
            <person name="Dorjee K."/>
            <person name="Dupes A."/>
            <person name="Elong R."/>
            <person name="Falk J."/>
            <person name="Farina A."/>
            <person name="Faro S."/>
            <person name="Ferguson D."/>
            <person name="Fisher S."/>
            <person name="Foley C.D."/>
            <person name="Franke A."/>
            <person name="Friedrich D."/>
            <person name="Gadbois L."/>
            <person name="Gearin G."/>
            <person name="Gearin C.R."/>
            <person name="Giannoukos G."/>
            <person name="Goode T."/>
            <person name="Graham J."/>
            <person name="Grandbois E."/>
            <person name="Grewal S."/>
            <person name="Gyaltsen K."/>
            <person name="Hafez N."/>
            <person name="Hagos B."/>
            <person name="Hall J."/>
            <person name="Henson C."/>
            <person name="Hollinger A."/>
            <person name="Honan T."/>
            <person name="Huard M.D."/>
            <person name="Hughes L."/>
            <person name="Hurhula B."/>
            <person name="Husby M.E."/>
            <person name="Kamat A."/>
            <person name="Kanga B."/>
            <person name="Kashin S."/>
            <person name="Khazanovich D."/>
            <person name="Kisner P."/>
            <person name="Lance K."/>
            <person name="Lara M."/>
            <person name="Lee W."/>
            <person name="Lennon N."/>
            <person name="Letendre F."/>
            <person name="LeVine R."/>
            <person name="Lipovsky A."/>
            <person name="Liu X."/>
            <person name="Liu J."/>
            <person name="Liu S."/>
            <person name="Lokyitsang T."/>
            <person name="Lokyitsang Y."/>
            <person name="Lubonja R."/>
            <person name="Lui A."/>
            <person name="MacDonald P."/>
            <person name="Magnisalis V."/>
            <person name="Maru K."/>
            <person name="Matthews C."/>
            <person name="McCusker W."/>
            <person name="McDonough S."/>
            <person name="Mehta T."/>
            <person name="Meldrim J."/>
            <person name="Meneus L."/>
            <person name="Mihai O."/>
            <person name="Mihalev A."/>
            <person name="Mihova T."/>
            <person name="Mittelman R."/>
            <person name="Mlenga V."/>
            <person name="Montmayeur A."/>
            <person name="Mulrain L."/>
            <person name="Navidi A."/>
            <person name="Naylor J."/>
            <person name="Negash T."/>
            <person name="Nguyen T."/>
            <person name="Nguyen N."/>
            <person name="Nicol R."/>
            <person name="Norbu C."/>
            <person name="Norbu N."/>
            <person name="Novod N."/>
            <person name="O'Neill B."/>
            <person name="Osman S."/>
            <person name="Markiewicz E."/>
            <person name="Oyono O.L."/>
            <person name="Patti C."/>
            <person name="Phunkhang P."/>
            <person name="Pierre F."/>
            <person name="Priest M."/>
            <person name="Raghuraman S."/>
            <person name="Rege F."/>
            <person name="Reyes R."/>
            <person name="Rise C."/>
            <person name="Rogov P."/>
            <person name="Ross K."/>
            <person name="Ryan E."/>
            <person name="Settipalli S."/>
            <person name="Shea T."/>
            <person name="Sherpa N."/>
            <person name="Shi L."/>
            <person name="Shih D."/>
            <person name="Sparrow T."/>
            <person name="Spaulding J."/>
            <person name="Stalker J."/>
            <person name="Stange-Thomann N."/>
            <person name="Stavropoulos S."/>
            <person name="Stone C."/>
            <person name="Strader C."/>
            <person name="Tesfaye S."/>
            <person name="Thomson T."/>
            <person name="Thoulutsang Y."/>
            <person name="Thoulutsang D."/>
            <person name="Topham K."/>
            <person name="Topping I."/>
            <person name="Tsamla T."/>
            <person name="Vassiliev H."/>
            <person name="Vo A."/>
            <person name="Wangchuk T."/>
            <person name="Wangdi T."/>
            <person name="Weiand M."/>
            <person name="Wilkinson J."/>
            <person name="Wilson A."/>
            <person name="Yadav S."/>
            <person name="Young G."/>
            <person name="Yu Q."/>
            <person name="Zembek L."/>
            <person name="Zhong D."/>
            <person name="Zimmer A."/>
            <person name="Zwirko Z."/>
            <person name="Jaffe D.B."/>
            <person name="Alvarez P."/>
            <person name="Brockman W."/>
            <person name="Butler J."/>
            <person name="Chin C."/>
            <person name="Gnerre S."/>
            <person name="MacCallum I."/>
            <person name="Graves J.A."/>
            <person name="Ponting C.P."/>
            <person name="Breen M."/>
            <person name="Samollow P.B."/>
            <person name="Lander E.S."/>
            <person name="Lindblad-Toh K."/>
        </authorList>
    </citation>
    <scope>NUCLEOTIDE SEQUENCE [LARGE SCALE GENOMIC DNA]</scope>
</reference>
<evidence type="ECO:0000256" key="6">
    <source>
        <dbReference type="ARBA" id="ARBA00022725"/>
    </source>
</evidence>
<evidence type="ECO:0000256" key="3">
    <source>
        <dbReference type="ARBA" id="ARBA00022475"/>
    </source>
</evidence>
<evidence type="ECO:0000313" key="15">
    <source>
        <dbReference type="Ensembl" id="ENSMODP00000051033.1"/>
    </source>
</evidence>
<dbReference type="STRING" id="13616.ENSMODP00000051033"/>
<feature type="transmembrane region" description="Helical" evidence="13">
    <location>
        <begin position="35"/>
        <end position="57"/>
    </location>
</feature>
<organism evidence="15 16">
    <name type="scientific">Monodelphis domestica</name>
    <name type="common">Gray short-tailed opossum</name>
    <dbReference type="NCBI Taxonomy" id="13616"/>
    <lineage>
        <taxon>Eukaryota</taxon>
        <taxon>Metazoa</taxon>
        <taxon>Chordata</taxon>
        <taxon>Craniata</taxon>
        <taxon>Vertebrata</taxon>
        <taxon>Euteleostomi</taxon>
        <taxon>Mammalia</taxon>
        <taxon>Metatheria</taxon>
        <taxon>Didelphimorphia</taxon>
        <taxon>Didelphidae</taxon>
        <taxon>Monodelphis</taxon>
    </lineage>
</organism>
<dbReference type="GeneTree" id="ENSGT01150000286972"/>
<dbReference type="GO" id="GO:0004984">
    <property type="term" value="F:olfactory receptor activity"/>
    <property type="evidence" value="ECO:0000318"/>
    <property type="project" value="GO_Central"/>
</dbReference>
<dbReference type="Ensembl" id="ENSMODT00000072053.1">
    <property type="protein sequence ID" value="ENSMODP00000051033.1"/>
    <property type="gene ID" value="ENSMODG00000043910.1"/>
</dbReference>
<comment type="similarity">
    <text evidence="2 12">Belongs to the G-protein coupled receptor 1 family.</text>
</comment>
<dbReference type="FunFam" id="1.10.1220.70:FF:000001">
    <property type="entry name" value="Olfactory receptor"/>
    <property type="match status" value="1"/>
</dbReference>
<feature type="transmembrane region" description="Helical" evidence="13">
    <location>
        <begin position="282"/>
        <end position="301"/>
    </location>
</feature>
<dbReference type="InterPro" id="IPR017452">
    <property type="entry name" value="GPCR_Rhodpsn_7TM"/>
</dbReference>
<evidence type="ECO:0000256" key="4">
    <source>
        <dbReference type="ARBA" id="ARBA00022606"/>
    </source>
</evidence>
<dbReference type="InterPro" id="IPR000276">
    <property type="entry name" value="GPCR_Rhodpsn"/>
</dbReference>
<keyword evidence="10 12" id="KW-0675">Receptor</keyword>
<feature type="domain" description="G-protein coupled receptors family 1 profile" evidence="14">
    <location>
        <begin position="50"/>
        <end position="299"/>
    </location>
</feature>
<keyword evidence="4 13" id="KW-0716">Sensory transduction</keyword>
<keyword evidence="3 13" id="KW-1003">Cell membrane</keyword>
<dbReference type="GO" id="GO:0050911">
    <property type="term" value="P:detection of chemical stimulus involved in sensory perception of smell"/>
    <property type="evidence" value="ECO:0000318"/>
    <property type="project" value="GO_Central"/>
</dbReference>
<evidence type="ECO:0000256" key="13">
    <source>
        <dbReference type="RuleBase" id="RU363047"/>
    </source>
</evidence>
<dbReference type="OMA" id="LNEMCVY"/>
<evidence type="ECO:0000256" key="7">
    <source>
        <dbReference type="ARBA" id="ARBA00022989"/>
    </source>
</evidence>
<evidence type="ECO:0000256" key="5">
    <source>
        <dbReference type="ARBA" id="ARBA00022692"/>
    </source>
</evidence>
<reference evidence="15" key="3">
    <citation type="submission" date="2025-09" db="UniProtKB">
        <authorList>
            <consortium name="Ensembl"/>
        </authorList>
    </citation>
    <scope>IDENTIFICATION</scope>
</reference>
<dbReference type="PRINTS" id="PR00237">
    <property type="entry name" value="GPCRRHODOPSN"/>
</dbReference>
<dbReference type="InParanoid" id="A0A5F8GTR1"/>
<feature type="transmembrane region" description="Helical" evidence="13">
    <location>
        <begin position="107"/>
        <end position="129"/>
    </location>
</feature>
<evidence type="ECO:0000259" key="14">
    <source>
        <dbReference type="PROSITE" id="PS50262"/>
    </source>
</evidence>
<dbReference type="FunCoup" id="A0A5F8GTR1">
    <property type="interactions" value="91"/>
</dbReference>
<feature type="transmembrane region" description="Helical" evidence="13">
    <location>
        <begin position="247"/>
        <end position="270"/>
    </location>
</feature>
<dbReference type="SUPFAM" id="SSF81321">
    <property type="entry name" value="Family A G protein-coupled receptor-like"/>
    <property type="match status" value="1"/>
</dbReference>
<keyword evidence="16" id="KW-1185">Reference proteome</keyword>
<evidence type="ECO:0000256" key="10">
    <source>
        <dbReference type="ARBA" id="ARBA00023170"/>
    </source>
</evidence>
<feature type="transmembrane region" description="Helical" evidence="13">
    <location>
        <begin position="212"/>
        <end position="235"/>
    </location>
</feature>
<feature type="transmembrane region" description="Helical" evidence="13">
    <location>
        <begin position="69"/>
        <end position="87"/>
    </location>
</feature>
<dbReference type="PROSITE" id="PS00237">
    <property type="entry name" value="G_PROTEIN_RECEP_F1_1"/>
    <property type="match status" value="1"/>
</dbReference>